<comment type="caution">
    <text evidence="9">The sequence shown here is derived from an EMBL/GenBank/DDBJ whole genome shotgun (WGS) entry which is preliminary data.</text>
</comment>
<evidence type="ECO:0000259" key="5">
    <source>
        <dbReference type="Pfam" id="PF05592"/>
    </source>
</evidence>
<sequence length="908" mass="101514">MKRNLLLIAMCMLAQMAWAQSLSVQNLTCNYKINPIGTDVTEPTFAWKLISGTRGTMQEAYEVRVALNNKDLIAGKNLVWNSGKVSSDESAHVNYAGAKLVSKQRYYWQVRVWDNHKNASAWSAVNYFEMGMLSTSDWSAKWIQAPIITNGKIGPAPMFANNFQVTKPVKQARLYITSHGLYEARLNGEKIGQYYFTPGWTSYKKRLQYQTYDVTAMLKQGKNATLVTVGDGWYRGNLEFKLNRNVYGKEVALLYQLEIEYADGQKQTFASGDGWKASINGPVRTSDIYNGETYDARLEANAKALNYTGKDWSPVKVMDFGYDNLVAPLGPPVVKHERFAPLKVIKTPKGETVVDFGQNLVGWVQLKLKGKAGDTVTINHAEVLDKPGNFYTENLREAKEENKYVFTGTKVDMFEPHFTFQGFRYIKITGYTGKLDSTNVTAIAIYSDMKPTGTLVTSNPMLNQLQHNIQWGQKGNFVDVPTDCPQRDERLGWTGDAEVFFNTAAYNMDVAGFFTKWLQDLKADQHADGNVPVVIPDVRKPQNAGSAGWGDVATIIPWNFYQVYGDKKLLAGQYASMKAWVEYIRSVSKNNLWNSGPHYGDWLFYTMADDRDGKAAITDKFLIAQAFYAYSTQNLINAAKVLERENDVIAYTALLGDIKKAFLNEYVTPSGRMVSNSQTAYVLALQFDLLPEKLREQAAARLVENVKSYDNHLTTGFLGTPHLCHVLSRFGYTDVAYKLLLQDTYPSWLYPIKMGATTIWERWDGIKPDGSFQNVTMNSFNHYSYGAIGDWMYKTMAGLNPDADAPGYKKIIIAPKPGGGLTSANAELETQYGKAKSAWKVEGGKLMVDVIIPPNTSAKIVLPNTGNGTVTEGNAPLDKSASIKNINKKDGNTEMIAGSGTYHFEYQQ</sequence>
<dbReference type="InterPro" id="IPR013783">
    <property type="entry name" value="Ig-like_fold"/>
</dbReference>
<evidence type="ECO:0000313" key="10">
    <source>
        <dbReference type="Proteomes" id="UP000632774"/>
    </source>
</evidence>
<dbReference type="Pfam" id="PF17389">
    <property type="entry name" value="Bac_rhamnosid6H"/>
    <property type="match status" value="1"/>
</dbReference>
<feature type="chain" id="PRO_5045441545" description="alpha-L-rhamnosidase" evidence="4">
    <location>
        <begin position="20"/>
        <end position="908"/>
    </location>
</feature>
<dbReference type="EMBL" id="JADFFM010000001">
    <property type="protein sequence ID" value="MBE9666175.1"/>
    <property type="molecule type" value="Genomic_DNA"/>
</dbReference>
<gene>
    <name evidence="9" type="ORF">IRJ18_07365</name>
</gene>
<keyword evidence="4" id="KW-0732">Signal</keyword>
<proteinExistence type="predicted"/>
<organism evidence="9 10">
    <name type="scientific">Mucilaginibacter boryungensis</name>
    <dbReference type="NCBI Taxonomy" id="768480"/>
    <lineage>
        <taxon>Bacteria</taxon>
        <taxon>Pseudomonadati</taxon>
        <taxon>Bacteroidota</taxon>
        <taxon>Sphingobacteriia</taxon>
        <taxon>Sphingobacteriales</taxon>
        <taxon>Sphingobacteriaceae</taxon>
        <taxon>Mucilaginibacter</taxon>
    </lineage>
</organism>
<feature type="domain" description="Alpha-L-rhamnosidase six-hairpin glycosidase" evidence="7">
    <location>
        <begin position="452"/>
        <end position="795"/>
    </location>
</feature>
<dbReference type="InterPro" id="IPR035396">
    <property type="entry name" value="Bac_rhamnosid6H"/>
</dbReference>
<dbReference type="InterPro" id="IPR008928">
    <property type="entry name" value="6-hairpin_glycosidase_sf"/>
</dbReference>
<dbReference type="PANTHER" id="PTHR33307">
    <property type="entry name" value="ALPHA-RHAMNOSIDASE (EUROFUNG)"/>
    <property type="match status" value="1"/>
</dbReference>
<dbReference type="InterPro" id="IPR016007">
    <property type="entry name" value="Alpha_rhamnosid"/>
</dbReference>
<reference evidence="9 10" key="1">
    <citation type="submission" date="2020-10" db="EMBL/GenBank/DDBJ databases">
        <title>Mucilaginibacter mali sp. nov., isolated from rhizosphere soil of apple orchard.</title>
        <authorList>
            <person name="Lee J.-S."/>
            <person name="Kim H.S."/>
            <person name="Kim J.-S."/>
        </authorList>
    </citation>
    <scope>NUCLEOTIDE SEQUENCE [LARGE SCALE GENOMIC DNA]</scope>
    <source>
        <strain evidence="9 10">KCTC 23157</strain>
    </source>
</reference>
<dbReference type="Gene3D" id="2.60.120.260">
    <property type="entry name" value="Galactose-binding domain-like"/>
    <property type="match status" value="2"/>
</dbReference>
<evidence type="ECO:0000259" key="7">
    <source>
        <dbReference type="Pfam" id="PF17389"/>
    </source>
</evidence>
<dbReference type="SUPFAM" id="SSF48208">
    <property type="entry name" value="Six-hairpin glycosidases"/>
    <property type="match status" value="1"/>
</dbReference>
<dbReference type="EC" id="3.2.1.40" evidence="2"/>
<evidence type="ECO:0000256" key="1">
    <source>
        <dbReference type="ARBA" id="ARBA00001445"/>
    </source>
</evidence>
<feature type="domain" description="Bacterial alpha-L-rhamnosidase N-terminal" evidence="6">
    <location>
        <begin position="167"/>
        <end position="336"/>
    </location>
</feature>
<evidence type="ECO:0000259" key="8">
    <source>
        <dbReference type="Pfam" id="PF17390"/>
    </source>
</evidence>
<comment type="catalytic activity">
    <reaction evidence="1">
        <text>Hydrolysis of terminal non-reducing alpha-L-rhamnose residues in alpha-L-rhamnosides.</text>
        <dbReference type="EC" id="3.2.1.40"/>
    </reaction>
</comment>
<keyword evidence="10" id="KW-1185">Reference proteome</keyword>
<feature type="signal peptide" evidence="4">
    <location>
        <begin position="1"/>
        <end position="19"/>
    </location>
</feature>
<dbReference type="Pfam" id="PF05592">
    <property type="entry name" value="Bac_rhamnosid"/>
    <property type="match status" value="1"/>
</dbReference>
<dbReference type="Gene3D" id="2.60.420.10">
    <property type="entry name" value="Maltose phosphorylase, domain 3"/>
    <property type="match status" value="1"/>
</dbReference>
<evidence type="ECO:0000313" key="9">
    <source>
        <dbReference type="EMBL" id="MBE9666175.1"/>
    </source>
</evidence>
<dbReference type="InterPro" id="IPR008902">
    <property type="entry name" value="Rhamnosid_concanavalin"/>
</dbReference>
<evidence type="ECO:0000259" key="6">
    <source>
        <dbReference type="Pfam" id="PF08531"/>
    </source>
</evidence>
<dbReference type="PIRSF" id="PIRSF010631">
    <property type="entry name" value="A-rhamnsds"/>
    <property type="match status" value="1"/>
</dbReference>
<keyword evidence="3 9" id="KW-0378">Hydrolase</keyword>
<feature type="domain" description="Alpha-L-rhamnosidase concanavalin-like" evidence="5">
    <location>
        <begin position="346"/>
        <end position="446"/>
    </location>
</feature>
<dbReference type="InterPro" id="IPR012341">
    <property type="entry name" value="6hp_glycosidase-like_sf"/>
</dbReference>
<dbReference type="Pfam" id="PF08531">
    <property type="entry name" value="Bac_rhamnosid_N"/>
    <property type="match status" value="1"/>
</dbReference>
<dbReference type="InterPro" id="IPR013737">
    <property type="entry name" value="Bac_rhamnosid_N"/>
</dbReference>
<evidence type="ECO:0000256" key="2">
    <source>
        <dbReference type="ARBA" id="ARBA00012652"/>
    </source>
</evidence>
<dbReference type="Gene3D" id="1.50.10.10">
    <property type="match status" value="1"/>
</dbReference>
<name>A0ABR9XGJ0_9SPHI</name>
<evidence type="ECO:0000256" key="3">
    <source>
        <dbReference type="ARBA" id="ARBA00022801"/>
    </source>
</evidence>
<dbReference type="Proteomes" id="UP000632774">
    <property type="component" value="Unassembled WGS sequence"/>
</dbReference>
<protein>
    <recommendedName>
        <fullName evidence="2">alpha-L-rhamnosidase</fullName>
        <ecNumber evidence="2">3.2.1.40</ecNumber>
    </recommendedName>
</protein>
<dbReference type="Pfam" id="PF17390">
    <property type="entry name" value="Bac_rhamnosid_C"/>
    <property type="match status" value="1"/>
</dbReference>
<dbReference type="Gene3D" id="2.60.40.10">
    <property type="entry name" value="Immunoglobulins"/>
    <property type="match status" value="1"/>
</dbReference>
<accession>A0ABR9XGJ0</accession>
<feature type="domain" description="Alpha-L-rhamnosidase C-terminal" evidence="8">
    <location>
        <begin position="803"/>
        <end position="872"/>
    </location>
</feature>
<dbReference type="GO" id="GO:0016787">
    <property type="term" value="F:hydrolase activity"/>
    <property type="evidence" value="ECO:0007669"/>
    <property type="project" value="UniProtKB-KW"/>
</dbReference>
<dbReference type="PANTHER" id="PTHR33307:SF6">
    <property type="entry name" value="ALPHA-RHAMNOSIDASE (EUROFUNG)-RELATED"/>
    <property type="match status" value="1"/>
</dbReference>
<evidence type="ECO:0000256" key="4">
    <source>
        <dbReference type="SAM" id="SignalP"/>
    </source>
</evidence>
<dbReference type="RefSeq" id="WP_194105547.1">
    <property type="nucleotide sequence ID" value="NZ_JADFFM010000001.1"/>
</dbReference>
<dbReference type="InterPro" id="IPR035398">
    <property type="entry name" value="Bac_rhamnosid_C"/>
</dbReference>
<dbReference type="Pfam" id="PF25788">
    <property type="entry name" value="Ig_Rha78A_N"/>
    <property type="match status" value="1"/>
</dbReference>